<evidence type="ECO:0000256" key="1">
    <source>
        <dbReference type="ARBA" id="ARBA00023015"/>
    </source>
</evidence>
<feature type="domain" description="HTH hxlR-type" evidence="5">
    <location>
        <begin position="185"/>
        <end position="280"/>
    </location>
</feature>
<accession>A0A2U9PXI8</accession>
<feature type="domain" description="HTH hxlR-type" evidence="5">
    <location>
        <begin position="16"/>
        <end position="118"/>
    </location>
</feature>
<feature type="region of interest" description="Disordered" evidence="4">
    <location>
        <begin position="167"/>
        <end position="188"/>
    </location>
</feature>
<dbReference type="InterPro" id="IPR002577">
    <property type="entry name" value="HTH_HxlR"/>
</dbReference>
<dbReference type="GeneID" id="93460254"/>
<evidence type="ECO:0000256" key="2">
    <source>
        <dbReference type="ARBA" id="ARBA00023125"/>
    </source>
</evidence>
<dbReference type="Pfam" id="PF01638">
    <property type="entry name" value="HxlR"/>
    <property type="match status" value="2"/>
</dbReference>
<dbReference type="InterPro" id="IPR036390">
    <property type="entry name" value="WH_DNA-bd_sf"/>
</dbReference>
<protein>
    <submittedName>
        <fullName evidence="6">Putative transcriptional regulator family protein</fullName>
    </submittedName>
</protein>
<organism evidence="6 7">
    <name type="scientific">Mycolicibacterium smegmatis (strain MKD8)</name>
    <name type="common">Mycobacterium smegmatis</name>
    <dbReference type="NCBI Taxonomy" id="1214915"/>
    <lineage>
        <taxon>Bacteria</taxon>
        <taxon>Bacillati</taxon>
        <taxon>Actinomycetota</taxon>
        <taxon>Actinomycetes</taxon>
        <taxon>Mycobacteriales</taxon>
        <taxon>Mycobacteriaceae</taxon>
        <taxon>Mycolicibacterium</taxon>
    </lineage>
</organism>
<proteinExistence type="predicted"/>
<evidence type="ECO:0000256" key="3">
    <source>
        <dbReference type="ARBA" id="ARBA00023163"/>
    </source>
</evidence>
<dbReference type="GO" id="GO:0003677">
    <property type="term" value="F:DNA binding"/>
    <property type="evidence" value="ECO:0007669"/>
    <property type="project" value="UniProtKB-KW"/>
</dbReference>
<dbReference type="EMBL" id="CP027541">
    <property type="protein sequence ID" value="AWT56444.1"/>
    <property type="molecule type" value="Genomic_DNA"/>
</dbReference>
<name>A0A2U9PXI8_MYCSE</name>
<dbReference type="InterPro" id="IPR036388">
    <property type="entry name" value="WH-like_DNA-bd_sf"/>
</dbReference>
<reference evidence="6 7" key="1">
    <citation type="journal article" date="2013" name="Genome Announc.">
        <title>Draft genome sequence of MKD8, a conjugal recipient Mycobacterium smegmatis strain.</title>
        <authorList>
            <person name="Gray T.A."/>
            <person name="Palumbo M.J."/>
            <person name="Derbyshire K.M."/>
        </authorList>
    </citation>
    <scope>NUCLEOTIDE SEQUENCE [LARGE SCALE GENOMIC DNA]</scope>
    <source>
        <strain evidence="6 7">MKD8</strain>
    </source>
</reference>
<dbReference type="Proteomes" id="UP000011200">
    <property type="component" value="Chromosome"/>
</dbReference>
<dbReference type="Gene3D" id="1.10.10.10">
    <property type="entry name" value="Winged helix-like DNA-binding domain superfamily/Winged helix DNA-binding domain"/>
    <property type="match status" value="2"/>
</dbReference>
<gene>
    <name evidence="6" type="ORF">D806_054980</name>
</gene>
<evidence type="ECO:0000313" key="7">
    <source>
        <dbReference type="Proteomes" id="UP000011200"/>
    </source>
</evidence>
<keyword evidence="3" id="KW-0804">Transcription</keyword>
<dbReference type="PANTHER" id="PTHR33204:SF18">
    <property type="entry name" value="TRANSCRIPTIONAL REGULATORY PROTEIN"/>
    <property type="match status" value="1"/>
</dbReference>
<evidence type="ECO:0000313" key="6">
    <source>
        <dbReference type="EMBL" id="AWT56444.1"/>
    </source>
</evidence>
<evidence type="ECO:0000259" key="5">
    <source>
        <dbReference type="PROSITE" id="PS51118"/>
    </source>
</evidence>
<keyword evidence="1" id="KW-0805">Transcription regulation</keyword>
<sequence length="316" mass="34700">MDDPQPRTASGPTELAPGGTNAVGHMLALLGDEWSLLVMQQALLGATRYGQFMSRLPISNSVLTRRLGTLTADGLLRRHRYQDRPPRDEYLVTARGRALWPILLSIWEWERRWVPEQRDALPGMRHISCGEEFHPLLSCSACEKEANPGEVVARWGPSGGWQRALPVATTRRRSGSGSGADDRDSPSGLFPQTMSVLGNRWACAILVAAFTGTTRFSTFQKLLAAPPGSVSDRLARFRANGIMTTSPERPEYLLTAKGEAFLPVLVTGLQWAQGWFSAPEGPAVNLTHTACDQVFHPVLRCDRCKEPLTGNSVQTI</sequence>
<reference evidence="7" key="2">
    <citation type="submission" date="2018-03" db="EMBL/GenBank/DDBJ databases">
        <authorList>
            <person name="Derbyshire K."/>
            <person name="Gray T.A."/>
            <person name="Champion M."/>
        </authorList>
    </citation>
    <scope>NUCLEOTIDE SEQUENCE [LARGE SCALE GENOMIC DNA]</scope>
    <source>
        <strain evidence="7">MKD8</strain>
    </source>
</reference>
<evidence type="ECO:0000256" key="4">
    <source>
        <dbReference type="SAM" id="MobiDB-lite"/>
    </source>
</evidence>
<dbReference type="PANTHER" id="PTHR33204">
    <property type="entry name" value="TRANSCRIPTIONAL REGULATOR, MARR FAMILY"/>
    <property type="match status" value="1"/>
</dbReference>
<keyword evidence="2" id="KW-0238">DNA-binding</keyword>
<dbReference type="SUPFAM" id="SSF46785">
    <property type="entry name" value="Winged helix' DNA-binding domain"/>
    <property type="match status" value="2"/>
</dbReference>
<dbReference type="RefSeq" id="WP_003897017.1">
    <property type="nucleotide sequence ID" value="NZ_CP027541.1"/>
</dbReference>
<dbReference type="AlphaFoldDB" id="A0A2U9PXI8"/>
<dbReference type="PROSITE" id="PS51118">
    <property type="entry name" value="HTH_HXLR"/>
    <property type="match status" value="2"/>
</dbReference>